<protein>
    <submittedName>
        <fullName evidence="1">Uncharacterized protein</fullName>
    </submittedName>
</protein>
<evidence type="ECO:0000313" key="1">
    <source>
        <dbReference type="EMBL" id="SBT07371.1"/>
    </source>
</evidence>
<accession>A0A1A8XRR1</accession>
<dbReference type="EMBL" id="FLQX01000119">
    <property type="protein sequence ID" value="SBT07371.1"/>
    <property type="molecule type" value="Genomic_DNA"/>
</dbReference>
<reference evidence="1 2" key="1">
    <citation type="submission" date="2016-06" db="EMBL/GenBank/DDBJ databases">
        <authorList>
            <person name="Kjaerup R.B."/>
            <person name="Dalgaard T.S."/>
            <person name="Juul-Madsen H.R."/>
        </authorList>
    </citation>
    <scope>NUCLEOTIDE SEQUENCE [LARGE SCALE GENOMIC DNA]</scope>
    <source>
        <strain evidence="1">3</strain>
    </source>
</reference>
<gene>
    <name evidence="1" type="ORF">ACCAA_420072</name>
</gene>
<dbReference type="AlphaFoldDB" id="A0A1A8XRR1"/>
<evidence type="ECO:0000313" key="2">
    <source>
        <dbReference type="Proteomes" id="UP000199169"/>
    </source>
</evidence>
<keyword evidence="2" id="KW-1185">Reference proteome</keyword>
<organism evidence="1 2">
    <name type="scientific">Candidatus Accumulibacter aalborgensis</name>
    <dbReference type="NCBI Taxonomy" id="1860102"/>
    <lineage>
        <taxon>Bacteria</taxon>
        <taxon>Pseudomonadati</taxon>
        <taxon>Pseudomonadota</taxon>
        <taxon>Betaproteobacteria</taxon>
        <taxon>Candidatus Accumulibacter</taxon>
    </lineage>
</organism>
<proteinExistence type="predicted"/>
<name>A0A1A8XRR1_9PROT</name>
<dbReference type="Proteomes" id="UP000199169">
    <property type="component" value="Unassembled WGS sequence"/>
</dbReference>
<sequence length="123" mass="13259">MTTTVNSLRDDHSLVFAMTPADRKAQGDRDVPLACREPRCLRHGVTSSGATPGGVCWPEAGQAERLLSCQASTGRLRAVGKFYTVTALVFGAEMKIAINHKSIHSGTLVALSYSDCCSIDRQY</sequence>